<dbReference type="STRING" id="54.SAMN02745121_03592"/>
<keyword evidence="2" id="KW-1185">Reference proteome</keyword>
<dbReference type="Proteomes" id="UP000199400">
    <property type="component" value="Unassembled WGS sequence"/>
</dbReference>
<gene>
    <name evidence="1" type="ORF">SAMN02745121_03592</name>
</gene>
<name>A0A1I1Z1X2_9BACT</name>
<reference evidence="2" key="1">
    <citation type="submission" date="2016-10" db="EMBL/GenBank/DDBJ databases">
        <authorList>
            <person name="Varghese N."/>
            <person name="Submissions S."/>
        </authorList>
    </citation>
    <scope>NUCLEOTIDE SEQUENCE [LARGE SCALE GENOMIC DNA]</scope>
    <source>
        <strain evidence="2">ATCC 25963</strain>
    </source>
</reference>
<accession>A0A1I1Z1X2</accession>
<sequence>MFPQTCPYGLPNTPVFARLRAPGAGRRPVDGRTCTTGVAALGSPQMFARSALACATLLLVSPGCGPESEPLPPSGIYRMTAVTLENDCHPKLDDDHTGEEVVHVTPDWIKVPHVVYFGISDACEACVALTGYMFTQVRFDPEADEYALEWRGSGCIQRQRIEVEPVDGETVRSRITNDWRDDGSCAWAGEGCTVVREYTYELVEPCDDCEFPLHLDE</sequence>
<proteinExistence type="predicted"/>
<dbReference type="AlphaFoldDB" id="A0A1I1Z1X2"/>
<protein>
    <submittedName>
        <fullName evidence="1">Uncharacterized protein</fullName>
    </submittedName>
</protein>
<evidence type="ECO:0000313" key="1">
    <source>
        <dbReference type="EMBL" id="SFE25816.1"/>
    </source>
</evidence>
<dbReference type="EMBL" id="FOMX01000011">
    <property type="protein sequence ID" value="SFE25816.1"/>
    <property type="molecule type" value="Genomic_DNA"/>
</dbReference>
<organism evidence="1 2">
    <name type="scientific">Nannocystis exedens</name>
    <dbReference type="NCBI Taxonomy" id="54"/>
    <lineage>
        <taxon>Bacteria</taxon>
        <taxon>Pseudomonadati</taxon>
        <taxon>Myxococcota</taxon>
        <taxon>Polyangia</taxon>
        <taxon>Nannocystales</taxon>
        <taxon>Nannocystaceae</taxon>
        <taxon>Nannocystis</taxon>
    </lineage>
</organism>
<evidence type="ECO:0000313" key="2">
    <source>
        <dbReference type="Proteomes" id="UP000199400"/>
    </source>
</evidence>